<protein>
    <submittedName>
        <fullName evidence="2">Uncharacterized protein</fullName>
    </submittedName>
</protein>
<gene>
    <name evidence="2" type="ORF">PG999_006168</name>
</gene>
<dbReference type="EMBL" id="JAQQWP010000006">
    <property type="protein sequence ID" value="KAK8114099.1"/>
    <property type="molecule type" value="Genomic_DNA"/>
</dbReference>
<evidence type="ECO:0000313" key="3">
    <source>
        <dbReference type="Proteomes" id="UP001392437"/>
    </source>
</evidence>
<name>A0AAW0QV61_9PEZI</name>
<evidence type="ECO:0000313" key="2">
    <source>
        <dbReference type="EMBL" id="KAK8114099.1"/>
    </source>
</evidence>
<organism evidence="2 3">
    <name type="scientific">Apiospora kogelbergensis</name>
    <dbReference type="NCBI Taxonomy" id="1337665"/>
    <lineage>
        <taxon>Eukaryota</taxon>
        <taxon>Fungi</taxon>
        <taxon>Dikarya</taxon>
        <taxon>Ascomycota</taxon>
        <taxon>Pezizomycotina</taxon>
        <taxon>Sordariomycetes</taxon>
        <taxon>Xylariomycetidae</taxon>
        <taxon>Amphisphaeriales</taxon>
        <taxon>Apiosporaceae</taxon>
        <taxon>Apiospora</taxon>
    </lineage>
</organism>
<feature type="region of interest" description="Disordered" evidence="1">
    <location>
        <begin position="51"/>
        <end position="74"/>
    </location>
</feature>
<comment type="caution">
    <text evidence="2">The sequence shown here is derived from an EMBL/GenBank/DDBJ whole genome shotgun (WGS) entry which is preliminary data.</text>
</comment>
<proteinExistence type="predicted"/>
<accession>A0AAW0QV61</accession>
<feature type="compositionally biased region" description="Basic and acidic residues" evidence="1">
    <location>
        <begin position="63"/>
        <end position="74"/>
    </location>
</feature>
<keyword evidence="3" id="KW-1185">Reference proteome</keyword>
<reference evidence="2 3" key="1">
    <citation type="submission" date="2023-01" db="EMBL/GenBank/DDBJ databases">
        <title>Analysis of 21 Apiospora genomes using comparative genomics revels a genus with tremendous synthesis potential of carbohydrate active enzymes and secondary metabolites.</title>
        <authorList>
            <person name="Sorensen T."/>
        </authorList>
    </citation>
    <scope>NUCLEOTIDE SEQUENCE [LARGE SCALE GENOMIC DNA]</scope>
    <source>
        <strain evidence="2 3">CBS 117206</strain>
    </source>
</reference>
<dbReference type="Proteomes" id="UP001392437">
    <property type="component" value="Unassembled WGS sequence"/>
</dbReference>
<dbReference type="AlphaFoldDB" id="A0AAW0QV61"/>
<sequence>MSKAYLKAKEKYNEIINDAGRGDWYCRTNRVAPSRIPSKGKCDAVARVDHAPSRRGSTGSMTDKIKDWMNRPAY</sequence>
<evidence type="ECO:0000256" key="1">
    <source>
        <dbReference type="SAM" id="MobiDB-lite"/>
    </source>
</evidence>